<dbReference type="AlphaFoldDB" id="A0A850R1R6"/>
<reference evidence="1 2" key="1">
    <citation type="submission" date="2020-06" db="EMBL/GenBank/DDBJ databases">
        <title>Photobacterium damselae subsp. damselae comparative genomics.</title>
        <authorList>
            <person name="Osorio C.R."/>
        </authorList>
    </citation>
    <scope>NUCLEOTIDE SEQUENCE [LARGE SCALE GENOMIC DNA]</scope>
    <source>
        <strain evidence="1 2">TW250/03</strain>
    </source>
</reference>
<organism evidence="1 2">
    <name type="scientific">Photobacterium damselae subsp. damselae</name>
    <name type="common">Listonella damsela</name>
    <dbReference type="NCBI Taxonomy" id="85581"/>
    <lineage>
        <taxon>Bacteria</taxon>
        <taxon>Pseudomonadati</taxon>
        <taxon>Pseudomonadota</taxon>
        <taxon>Gammaproteobacteria</taxon>
        <taxon>Vibrionales</taxon>
        <taxon>Vibrionaceae</taxon>
        <taxon>Photobacterium</taxon>
    </lineage>
</organism>
<name>A0A850R1R6_PHODD</name>
<dbReference type="InterPro" id="IPR017746">
    <property type="entry name" value="Cellulose_synthase_operon_BcsQ"/>
</dbReference>
<comment type="caution">
    <text evidence="1">The sequence shown here is derived from an EMBL/GenBank/DDBJ whole genome shotgun (WGS) entry which is preliminary data.</text>
</comment>
<accession>A0A850R1R6</accession>
<sequence length="260" mass="29486">MKRLLCVSLRPGCGSTTLTANLAQALCSMNKNILSIDIQNDNLLGLHHGIPSDISDGWALNLLTLRAWNEAGFVTPQKLEILPFGQLTPEQKILFNTNRTDYINTLSNSLFHIETETQESWQIFHSLFVDIDEPLLENFIDSMDAIFVVLTPDALSYSVLHTWLLHSTMAQNLINNKLRFVVNNFQPEVEVSCDFLHILQHELKHLLSPVIVHRDMAILDSVANLTTVQNKAPLSQASKDFHTLSVWTISYMSKLEMQEF</sequence>
<dbReference type="EMBL" id="JABXOR010001385">
    <property type="protein sequence ID" value="NVP02770.1"/>
    <property type="molecule type" value="Genomic_DNA"/>
</dbReference>
<dbReference type="Gene3D" id="3.40.50.300">
    <property type="entry name" value="P-loop containing nucleotide triphosphate hydrolases"/>
    <property type="match status" value="1"/>
</dbReference>
<dbReference type="Pfam" id="PF06564">
    <property type="entry name" value="CBP_BcsQ"/>
    <property type="match status" value="1"/>
</dbReference>
<dbReference type="RefSeq" id="WP_138243175.1">
    <property type="nucleotide sequence ID" value="NZ_JABWTP010000124.1"/>
</dbReference>
<evidence type="ECO:0000313" key="1">
    <source>
        <dbReference type="EMBL" id="NVP02770.1"/>
    </source>
</evidence>
<dbReference type="NCBIfam" id="TIGR03371">
    <property type="entry name" value="cellulose_yhjQ"/>
    <property type="match status" value="1"/>
</dbReference>
<dbReference type="CDD" id="cd01983">
    <property type="entry name" value="SIMIBI"/>
    <property type="match status" value="1"/>
</dbReference>
<dbReference type="SUPFAM" id="SSF52540">
    <property type="entry name" value="P-loop containing nucleoside triphosphate hydrolases"/>
    <property type="match status" value="1"/>
</dbReference>
<dbReference type="InterPro" id="IPR027417">
    <property type="entry name" value="P-loop_NTPase"/>
</dbReference>
<proteinExistence type="predicted"/>
<dbReference type="Proteomes" id="UP000533429">
    <property type="component" value="Unassembled WGS sequence"/>
</dbReference>
<protein>
    <submittedName>
        <fullName evidence="1">Cellulose synthase operon protein YhjQ</fullName>
    </submittedName>
</protein>
<evidence type="ECO:0000313" key="2">
    <source>
        <dbReference type="Proteomes" id="UP000533429"/>
    </source>
</evidence>
<gene>
    <name evidence="1" type="primary">yhjQ</name>
    <name evidence="1" type="ORF">HWA77_21405</name>
</gene>